<dbReference type="NCBIfam" id="TIGR02548">
    <property type="entry name" value="casB_cse2"/>
    <property type="match status" value="1"/>
</dbReference>
<dbReference type="Pfam" id="PF09485">
    <property type="entry name" value="CRISPR_Cse2"/>
    <property type="match status" value="1"/>
</dbReference>
<dbReference type="CDD" id="cd09731">
    <property type="entry name" value="Cse2_I-E"/>
    <property type="match status" value="1"/>
</dbReference>
<reference evidence="1 2" key="1">
    <citation type="journal article" date="2011" name="J. Bacteriol.">
        <title>Complete genome sequence and updated annotation of Desulfovibrio alaskensis G20.</title>
        <authorList>
            <person name="Hauser L.J."/>
            <person name="Land M.L."/>
            <person name="Brown S.D."/>
            <person name="Larimer F."/>
            <person name="Keller K.L."/>
            <person name="Rapp-Giles B.J."/>
            <person name="Price M.N."/>
            <person name="Lin M."/>
            <person name="Bruce D.C."/>
            <person name="Detter J.C."/>
            <person name="Tapia R."/>
            <person name="Han C.S."/>
            <person name="Goodwin L.A."/>
            <person name="Cheng J.F."/>
            <person name="Pitluck S."/>
            <person name="Copeland A."/>
            <person name="Lucas S."/>
            <person name="Nolan M."/>
            <person name="Lapidus A.L."/>
            <person name="Palumbo A.V."/>
            <person name="Wall J.D."/>
        </authorList>
    </citation>
    <scope>NUCLEOTIDE SEQUENCE [LARGE SCALE GENOMIC DNA]</scope>
    <source>
        <strain evidence="2">ATCC BAA 1058 / DSM 17464 / G20</strain>
    </source>
</reference>
<dbReference type="HOGENOM" id="CLU_104968_2_0_7"/>
<evidence type="ECO:0000313" key="1">
    <source>
        <dbReference type="EMBL" id="ABB37664.1"/>
    </source>
</evidence>
<sequence>MTEFGAFLKEEAFWTCLREWWEGLAQNRGPRAELRRARTPFDVLTSKAFQRNLVPRLQGKNISLTGAEQERLALPVGVLAHVRQLEAKRFMPVMLADMQKANSDVTDRRVKRLLAVTDRDELFTALIRLVRFMDNTAHLRNLVESGFWWTDATRKNWALNYYLNPEQR</sequence>
<dbReference type="Proteomes" id="UP000002710">
    <property type="component" value="Chromosome"/>
</dbReference>
<proteinExistence type="predicted"/>
<keyword evidence="2" id="KW-1185">Reference proteome</keyword>
<dbReference type="RefSeq" id="WP_011366916.1">
    <property type="nucleotide sequence ID" value="NC_007519.1"/>
</dbReference>
<dbReference type="InterPro" id="IPR013382">
    <property type="entry name" value="CRISPR-assoc_prot_Cse2"/>
</dbReference>
<gene>
    <name evidence="1" type="ordered locus">Dde_0863</name>
</gene>
<accession>Q314I2</accession>
<protein>
    <submittedName>
        <fullName evidence="1">CRISPR-associated protein, Cse2 family</fullName>
    </submittedName>
</protein>
<dbReference type="eggNOG" id="ENOG5033FH1">
    <property type="taxonomic scope" value="Bacteria"/>
</dbReference>
<dbReference type="EMBL" id="CP000112">
    <property type="protein sequence ID" value="ABB37664.1"/>
    <property type="molecule type" value="Genomic_DNA"/>
</dbReference>
<dbReference type="Gene3D" id="1.10.520.40">
    <property type="entry name" value="CRISPR-associated protein Cse2"/>
    <property type="match status" value="1"/>
</dbReference>
<evidence type="ECO:0000313" key="2">
    <source>
        <dbReference type="Proteomes" id="UP000002710"/>
    </source>
</evidence>
<dbReference type="InterPro" id="IPR038287">
    <property type="entry name" value="Cse2_sf"/>
</dbReference>
<dbReference type="STRING" id="207559.Dde_0863"/>
<name>Q314I2_OLEA2</name>
<dbReference type="KEGG" id="dde:Dde_0863"/>
<organism evidence="1 2">
    <name type="scientific">Oleidesulfovibrio alaskensis (strain ATCC BAA-1058 / DSM 17464 / G20)</name>
    <name type="common">Desulfovibrio alaskensis</name>
    <dbReference type="NCBI Taxonomy" id="207559"/>
    <lineage>
        <taxon>Bacteria</taxon>
        <taxon>Pseudomonadati</taxon>
        <taxon>Thermodesulfobacteriota</taxon>
        <taxon>Desulfovibrionia</taxon>
        <taxon>Desulfovibrionales</taxon>
        <taxon>Desulfovibrionaceae</taxon>
        <taxon>Oleidesulfovibrio</taxon>
    </lineage>
</organism>
<dbReference type="AlphaFoldDB" id="Q314I2"/>